<proteinExistence type="predicted"/>
<dbReference type="EMBL" id="LT629777">
    <property type="protein sequence ID" value="SDT01587.1"/>
    <property type="molecule type" value="Genomic_DNA"/>
</dbReference>
<sequence length="60" mass="6945">MNQPAIEPVKCARCRKPVEKPIYRTIYFIGFDRGRRASMSESLPFCSDEHASHEQMSREG</sequence>
<keyword evidence="2" id="KW-1185">Reference proteome</keyword>
<dbReference type="RefSeq" id="WP_090207157.1">
    <property type="nucleotide sequence ID" value="NZ_LT629777.1"/>
</dbReference>
<accession>A0A1H1WWP6</accession>
<dbReference type="Proteomes" id="UP000199524">
    <property type="component" value="Chromosome I"/>
</dbReference>
<evidence type="ECO:0000313" key="1">
    <source>
        <dbReference type="EMBL" id="SDT01587.1"/>
    </source>
</evidence>
<organism evidence="1 2">
    <name type="scientific">Pseudomonas asplenii</name>
    <dbReference type="NCBI Taxonomy" id="53407"/>
    <lineage>
        <taxon>Bacteria</taxon>
        <taxon>Pseudomonadati</taxon>
        <taxon>Pseudomonadota</taxon>
        <taxon>Gammaproteobacteria</taxon>
        <taxon>Pseudomonadales</taxon>
        <taxon>Pseudomonadaceae</taxon>
        <taxon>Pseudomonas</taxon>
    </lineage>
</organism>
<gene>
    <name evidence="1" type="ORF">SAMN05216598_3629</name>
</gene>
<dbReference type="AlphaFoldDB" id="A0A1H1WWP6"/>
<protein>
    <submittedName>
        <fullName evidence="1">Uncharacterized protein</fullName>
    </submittedName>
</protein>
<evidence type="ECO:0000313" key="2">
    <source>
        <dbReference type="Proteomes" id="UP000199524"/>
    </source>
</evidence>
<dbReference type="GeneID" id="300208563"/>
<name>A0A1H1WWP6_9PSED</name>
<reference evidence="2" key="1">
    <citation type="submission" date="2016-10" db="EMBL/GenBank/DDBJ databases">
        <authorList>
            <person name="Varghese N."/>
            <person name="Submissions S."/>
        </authorList>
    </citation>
    <scope>NUCLEOTIDE SEQUENCE [LARGE SCALE GENOMIC DNA]</scope>
    <source>
        <strain evidence="2">ATCC 23835</strain>
    </source>
</reference>